<dbReference type="AlphaFoldDB" id="A0AAV7SHZ5"/>
<sequence>MRTGSGHGGGPPGCSIEMGEVPPNRREGVKQICSPRILVLLVTRAYFISAKHRGSKAPAFEMPVGVIGPGGRDETELDPVHNMKTVRHLAVGCCQDNVCISFRKCLFKLFEVHHPYHGARSQGKASQLIEYSWRGGVRNTMRGTGDFTGSLGENTDATQR</sequence>
<proteinExistence type="predicted"/>
<dbReference type="Proteomes" id="UP001066276">
    <property type="component" value="Chromosome 4_2"/>
</dbReference>
<gene>
    <name evidence="2" type="ORF">NDU88_004148</name>
</gene>
<evidence type="ECO:0000256" key="1">
    <source>
        <dbReference type="SAM" id="MobiDB-lite"/>
    </source>
</evidence>
<comment type="caution">
    <text evidence="2">The sequence shown here is derived from an EMBL/GenBank/DDBJ whole genome shotgun (WGS) entry which is preliminary data.</text>
</comment>
<name>A0AAV7SHZ5_PLEWA</name>
<evidence type="ECO:0000313" key="2">
    <source>
        <dbReference type="EMBL" id="KAJ1163694.1"/>
    </source>
</evidence>
<evidence type="ECO:0000313" key="3">
    <source>
        <dbReference type="Proteomes" id="UP001066276"/>
    </source>
</evidence>
<organism evidence="2 3">
    <name type="scientific">Pleurodeles waltl</name>
    <name type="common">Iberian ribbed newt</name>
    <dbReference type="NCBI Taxonomy" id="8319"/>
    <lineage>
        <taxon>Eukaryota</taxon>
        <taxon>Metazoa</taxon>
        <taxon>Chordata</taxon>
        <taxon>Craniata</taxon>
        <taxon>Vertebrata</taxon>
        <taxon>Euteleostomi</taxon>
        <taxon>Amphibia</taxon>
        <taxon>Batrachia</taxon>
        <taxon>Caudata</taxon>
        <taxon>Salamandroidea</taxon>
        <taxon>Salamandridae</taxon>
        <taxon>Pleurodelinae</taxon>
        <taxon>Pleurodeles</taxon>
    </lineage>
</organism>
<protein>
    <submittedName>
        <fullName evidence="2">Uncharacterized protein</fullName>
    </submittedName>
</protein>
<reference evidence="2" key="1">
    <citation type="journal article" date="2022" name="bioRxiv">
        <title>Sequencing and chromosome-scale assembly of the giantPleurodeles waltlgenome.</title>
        <authorList>
            <person name="Brown T."/>
            <person name="Elewa A."/>
            <person name="Iarovenko S."/>
            <person name="Subramanian E."/>
            <person name="Araus A.J."/>
            <person name="Petzold A."/>
            <person name="Susuki M."/>
            <person name="Suzuki K.-i.T."/>
            <person name="Hayashi T."/>
            <person name="Toyoda A."/>
            <person name="Oliveira C."/>
            <person name="Osipova E."/>
            <person name="Leigh N.D."/>
            <person name="Simon A."/>
            <person name="Yun M.H."/>
        </authorList>
    </citation>
    <scope>NUCLEOTIDE SEQUENCE</scope>
    <source>
        <strain evidence="2">20211129_DDA</strain>
        <tissue evidence="2">Liver</tissue>
    </source>
</reference>
<dbReference type="EMBL" id="JANPWB010000008">
    <property type="protein sequence ID" value="KAJ1163694.1"/>
    <property type="molecule type" value="Genomic_DNA"/>
</dbReference>
<keyword evidence="3" id="KW-1185">Reference proteome</keyword>
<feature type="region of interest" description="Disordered" evidence="1">
    <location>
        <begin position="1"/>
        <end position="21"/>
    </location>
</feature>
<accession>A0AAV7SHZ5</accession>
<feature type="compositionally biased region" description="Gly residues" evidence="1">
    <location>
        <begin position="1"/>
        <end position="12"/>
    </location>
</feature>